<dbReference type="PRINTS" id="PR00926">
    <property type="entry name" value="MITOCARRIER"/>
</dbReference>
<dbReference type="EMBL" id="MCGN01000010">
    <property type="protein sequence ID" value="ORY92050.1"/>
    <property type="molecule type" value="Genomic_DNA"/>
</dbReference>
<accession>A0A1X2H2L6</accession>
<dbReference type="Pfam" id="PF00153">
    <property type="entry name" value="Mito_carr"/>
    <property type="match status" value="3"/>
</dbReference>
<keyword evidence="5" id="KW-1133">Transmembrane helix</keyword>
<dbReference type="FunCoup" id="A0A1X2H2L6">
    <property type="interactions" value="6"/>
</dbReference>
<comment type="similarity">
    <text evidence="9">Belongs to the mitochondrial carrier (TC 2.A.29) family.</text>
</comment>
<dbReference type="InterPro" id="IPR002067">
    <property type="entry name" value="MCP"/>
</dbReference>
<dbReference type="GO" id="GO:0031966">
    <property type="term" value="C:mitochondrial membrane"/>
    <property type="evidence" value="ECO:0007669"/>
    <property type="project" value="UniProtKB-SubCell"/>
</dbReference>
<evidence type="ECO:0000256" key="2">
    <source>
        <dbReference type="ARBA" id="ARBA00022448"/>
    </source>
</evidence>
<evidence type="ECO:0000256" key="3">
    <source>
        <dbReference type="ARBA" id="ARBA00022692"/>
    </source>
</evidence>
<keyword evidence="3 8" id="KW-0812">Transmembrane</keyword>
<evidence type="ECO:0000256" key="8">
    <source>
        <dbReference type="PROSITE-ProRule" id="PRU00282"/>
    </source>
</evidence>
<dbReference type="AlphaFoldDB" id="A0A1X2H2L6"/>
<feature type="repeat" description="Solcar" evidence="8">
    <location>
        <begin position="10"/>
        <end position="110"/>
    </location>
</feature>
<dbReference type="PROSITE" id="PS50920">
    <property type="entry name" value="SOLCAR"/>
    <property type="match status" value="3"/>
</dbReference>
<comment type="caution">
    <text evidence="10">The sequence shown here is derived from an EMBL/GenBank/DDBJ whole genome shotgun (WGS) entry which is preliminary data.</text>
</comment>
<evidence type="ECO:0000256" key="9">
    <source>
        <dbReference type="RuleBase" id="RU000488"/>
    </source>
</evidence>
<dbReference type="InterPro" id="IPR023395">
    <property type="entry name" value="MCP_dom_sf"/>
</dbReference>
<dbReference type="SUPFAM" id="SSF103506">
    <property type="entry name" value="Mitochondrial carrier"/>
    <property type="match status" value="1"/>
</dbReference>
<keyword evidence="2 9" id="KW-0813">Transport</keyword>
<dbReference type="OMA" id="LMKCGAG"/>
<feature type="repeat" description="Solcar" evidence="8">
    <location>
        <begin position="221"/>
        <end position="318"/>
    </location>
</feature>
<proteinExistence type="inferred from homology"/>
<evidence type="ECO:0000256" key="5">
    <source>
        <dbReference type="ARBA" id="ARBA00022989"/>
    </source>
</evidence>
<dbReference type="STRING" id="13706.A0A1X2H2L6"/>
<name>A0A1X2H2L6_SYNRA</name>
<reference evidence="10 11" key="1">
    <citation type="submission" date="2016-07" db="EMBL/GenBank/DDBJ databases">
        <title>Pervasive Adenine N6-methylation of Active Genes in Fungi.</title>
        <authorList>
            <consortium name="DOE Joint Genome Institute"/>
            <person name="Mondo S.J."/>
            <person name="Dannebaum R.O."/>
            <person name="Kuo R.C."/>
            <person name="Labutti K."/>
            <person name="Haridas S."/>
            <person name="Kuo A."/>
            <person name="Salamov A."/>
            <person name="Ahrendt S.R."/>
            <person name="Lipzen A."/>
            <person name="Sullivan W."/>
            <person name="Andreopoulos W.B."/>
            <person name="Clum A."/>
            <person name="Lindquist E."/>
            <person name="Daum C."/>
            <person name="Ramamoorthy G.K."/>
            <person name="Gryganskyi A."/>
            <person name="Culley D."/>
            <person name="Magnuson J.K."/>
            <person name="James T.Y."/>
            <person name="O'Malley M.A."/>
            <person name="Stajich J.E."/>
            <person name="Spatafora J.W."/>
            <person name="Visel A."/>
            <person name="Grigoriev I.V."/>
        </authorList>
    </citation>
    <scope>NUCLEOTIDE SEQUENCE [LARGE SCALE GENOMIC DNA]</scope>
    <source>
        <strain evidence="10 11">NRRL 2496</strain>
    </source>
</reference>
<gene>
    <name evidence="10" type="ORF">BCR43DRAFT_479131</name>
</gene>
<dbReference type="InParanoid" id="A0A1X2H2L6"/>
<evidence type="ECO:0000256" key="6">
    <source>
        <dbReference type="ARBA" id="ARBA00023128"/>
    </source>
</evidence>
<evidence type="ECO:0000256" key="7">
    <source>
        <dbReference type="ARBA" id="ARBA00023136"/>
    </source>
</evidence>
<keyword evidence="11" id="KW-1185">Reference proteome</keyword>
<sequence>MPSYLSDSRLNSYESAFCGAAAGVVSRVATAPLDVVKIRMQLQTHRTEFRFGKHVAGAAAAKYNRIIPAMRTILREEGILGLYKGNLAAEYLYLLYNAVEFCAFREIELALDTLDPNDRVPHSAKTFIGGMLGGSIATATTYPLDLLRTRFAMQGNKKHYTGLVQAMKLIYRNEGIAGFYGGIWPAVIQIMPYMGLVFASYDKIATTFKRGRENGILNPEHKPLHDILSGALSGVVSKIAVYPMDLVRKRLQVQGPNLHGYVIESIPAYATRSWLACLKHIAANEGITGLYRGLTVALIKVAPAISLTFFVYEKAKDGILWMKDA</sequence>
<dbReference type="InterPro" id="IPR018108">
    <property type="entry name" value="MCP_transmembrane"/>
</dbReference>
<dbReference type="Proteomes" id="UP000242180">
    <property type="component" value="Unassembled WGS sequence"/>
</dbReference>
<comment type="subcellular location">
    <subcellularLocation>
        <location evidence="1">Mitochondrion membrane</location>
        <topology evidence="1">Multi-pass membrane protein</topology>
    </subcellularLocation>
</comment>
<keyword evidence="7 8" id="KW-0472">Membrane</keyword>
<dbReference type="OrthoDB" id="18574at2759"/>
<evidence type="ECO:0000256" key="1">
    <source>
        <dbReference type="ARBA" id="ARBA00004225"/>
    </source>
</evidence>
<organism evidence="10 11">
    <name type="scientific">Syncephalastrum racemosum</name>
    <name type="common">Filamentous fungus</name>
    <dbReference type="NCBI Taxonomy" id="13706"/>
    <lineage>
        <taxon>Eukaryota</taxon>
        <taxon>Fungi</taxon>
        <taxon>Fungi incertae sedis</taxon>
        <taxon>Mucoromycota</taxon>
        <taxon>Mucoromycotina</taxon>
        <taxon>Mucoromycetes</taxon>
        <taxon>Mucorales</taxon>
        <taxon>Syncephalastraceae</taxon>
        <taxon>Syncephalastrum</taxon>
    </lineage>
</organism>
<evidence type="ECO:0000313" key="10">
    <source>
        <dbReference type="EMBL" id="ORY92050.1"/>
    </source>
</evidence>
<keyword evidence="6" id="KW-0496">Mitochondrion</keyword>
<dbReference type="PANTHER" id="PTHR24089">
    <property type="entry name" value="SOLUTE CARRIER FAMILY 25"/>
    <property type="match status" value="1"/>
</dbReference>
<dbReference type="GO" id="GO:0055085">
    <property type="term" value="P:transmembrane transport"/>
    <property type="evidence" value="ECO:0007669"/>
    <property type="project" value="InterPro"/>
</dbReference>
<evidence type="ECO:0000256" key="4">
    <source>
        <dbReference type="ARBA" id="ARBA00022737"/>
    </source>
</evidence>
<feature type="repeat" description="Solcar" evidence="8">
    <location>
        <begin position="121"/>
        <end position="207"/>
    </location>
</feature>
<keyword evidence="4" id="KW-0677">Repeat</keyword>
<dbReference type="Gene3D" id="1.50.40.10">
    <property type="entry name" value="Mitochondrial carrier domain"/>
    <property type="match status" value="1"/>
</dbReference>
<protein>
    <submittedName>
        <fullName evidence="10">Mitochondrial carrier domain-containing protein</fullName>
    </submittedName>
</protein>
<evidence type="ECO:0000313" key="11">
    <source>
        <dbReference type="Proteomes" id="UP000242180"/>
    </source>
</evidence>